<proteinExistence type="predicted"/>
<accession>A0A977KAA3</accession>
<dbReference type="Pfam" id="PF16992">
    <property type="entry name" value="RNA_pol_RpbG"/>
    <property type="match status" value="1"/>
</dbReference>
<name>A0A977KAA3_9CREN</name>
<reference evidence="1" key="1">
    <citation type="submission" date="2013-11" db="EMBL/GenBank/DDBJ databases">
        <title>Comparative genomics of Ignicoccus.</title>
        <authorList>
            <person name="Podar M."/>
        </authorList>
    </citation>
    <scope>NUCLEOTIDE SEQUENCE</scope>
    <source>
        <strain evidence="1">DSM 13166</strain>
    </source>
</reference>
<sequence>MRCKGKIVEIVKSTIPYTNIMRIECEDGKKVEMLIHDELLNFRTGEDVEVIIDSELPEYKDGIDLCGKGMFYKADDKRRFFSIGGFLVVVWNDENKYEIGKKYYICVLHKEG</sequence>
<evidence type="ECO:0000313" key="1">
    <source>
        <dbReference type="EMBL" id="UXD21952.1"/>
    </source>
</evidence>
<dbReference type="Gene3D" id="2.40.50.140">
    <property type="entry name" value="Nucleic acid-binding proteins"/>
    <property type="match status" value="1"/>
</dbReference>
<gene>
    <name evidence="1" type="ORF">IPA_00100</name>
</gene>
<evidence type="ECO:0000313" key="2">
    <source>
        <dbReference type="Proteomes" id="UP001063698"/>
    </source>
</evidence>
<dbReference type="Proteomes" id="UP001063698">
    <property type="component" value="Chromosome"/>
</dbReference>
<dbReference type="AlphaFoldDB" id="A0A977KAA3"/>
<organism evidence="1 2">
    <name type="scientific">Ignicoccus pacificus DSM 13166</name>
    <dbReference type="NCBI Taxonomy" id="940294"/>
    <lineage>
        <taxon>Archaea</taxon>
        <taxon>Thermoproteota</taxon>
        <taxon>Thermoprotei</taxon>
        <taxon>Desulfurococcales</taxon>
        <taxon>Desulfurococcaceae</taxon>
        <taxon>Ignicoccus</taxon>
    </lineage>
</organism>
<keyword evidence="2" id="KW-1185">Reference proteome</keyword>
<dbReference type="InterPro" id="IPR012340">
    <property type="entry name" value="NA-bd_OB-fold"/>
</dbReference>
<protein>
    <submittedName>
        <fullName evidence="1">Uncharacterized protein</fullName>
    </submittedName>
</protein>
<dbReference type="EMBL" id="CP006868">
    <property type="protein sequence ID" value="UXD21952.1"/>
    <property type="molecule type" value="Genomic_DNA"/>
</dbReference>
<dbReference type="InterPro" id="IPR031555">
    <property type="entry name" value="RNA_pol_Rpo8"/>
</dbReference>
<dbReference type="KEGG" id="ipc:IPA_00100"/>